<evidence type="ECO:0000313" key="3">
    <source>
        <dbReference type="Proteomes" id="UP000478052"/>
    </source>
</evidence>
<organism evidence="2 3">
    <name type="scientific">Aphis craccivora</name>
    <name type="common">Cowpea aphid</name>
    <dbReference type="NCBI Taxonomy" id="307492"/>
    <lineage>
        <taxon>Eukaryota</taxon>
        <taxon>Metazoa</taxon>
        <taxon>Ecdysozoa</taxon>
        <taxon>Arthropoda</taxon>
        <taxon>Hexapoda</taxon>
        <taxon>Insecta</taxon>
        <taxon>Pterygota</taxon>
        <taxon>Neoptera</taxon>
        <taxon>Paraneoptera</taxon>
        <taxon>Hemiptera</taxon>
        <taxon>Sternorrhyncha</taxon>
        <taxon>Aphidomorpha</taxon>
        <taxon>Aphidoidea</taxon>
        <taxon>Aphididae</taxon>
        <taxon>Aphidini</taxon>
        <taxon>Aphis</taxon>
        <taxon>Aphis</taxon>
    </lineage>
</organism>
<dbReference type="Proteomes" id="UP000478052">
    <property type="component" value="Unassembled WGS sequence"/>
</dbReference>
<feature type="region of interest" description="Disordered" evidence="1">
    <location>
        <begin position="1"/>
        <end position="26"/>
    </location>
</feature>
<sequence>MTNLNQRQKPKCKCQTHRPNPPSNTPREYYLRSLYIPLLDNVTADLNKRFTNKKNKTFMTLMTLIPTYLKDFNSDVIEKLIEVIIVEFEYLNIHKDVLRAELELWKSR</sequence>
<evidence type="ECO:0000313" key="2">
    <source>
        <dbReference type="EMBL" id="KAF0733296.1"/>
    </source>
</evidence>
<reference evidence="2 3" key="1">
    <citation type="submission" date="2019-08" db="EMBL/GenBank/DDBJ databases">
        <title>Whole genome of Aphis craccivora.</title>
        <authorList>
            <person name="Voronova N.V."/>
            <person name="Shulinski R.S."/>
            <person name="Bandarenka Y.V."/>
            <person name="Zhorov D.G."/>
            <person name="Warner D."/>
        </authorList>
    </citation>
    <scope>NUCLEOTIDE SEQUENCE [LARGE SCALE GENOMIC DNA]</scope>
    <source>
        <strain evidence="2">180601</strain>
        <tissue evidence="2">Whole Body</tissue>
    </source>
</reference>
<dbReference type="AlphaFoldDB" id="A0A6G0X0J0"/>
<evidence type="ECO:0000256" key="1">
    <source>
        <dbReference type="SAM" id="MobiDB-lite"/>
    </source>
</evidence>
<dbReference type="OrthoDB" id="10023262at2759"/>
<comment type="caution">
    <text evidence="2">The sequence shown here is derived from an EMBL/GenBank/DDBJ whole genome shotgun (WGS) entry which is preliminary data.</text>
</comment>
<accession>A0A6G0X0J0</accession>
<protein>
    <submittedName>
        <fullName evidence="2">Zinc finger MYM-type protein 1-like</fullName>
    </submittedName>
</protein>
<proteinExistence type="predicted"/>
<name>A0A6G0X0J0_APHCR</name>
<dbReference type="EMBL" id="VUJU01008259">
    <property type="protein sequence ID" value="KAF0733296.1"/>
    <property type="molecule type" value="Genomic_DNA"/>
</dbReference>
<keyword evidence="3" id="KW-1185">Reference proteome</keyword>
<gene>
    <name evidence="2" type="ORF">FWK35_00025798</name>
</gene>
<feature type="non-terminal residue" evidence="2">
    <location>
        <position position="108"/>
    </location>
</feature>